<dbReference type="InterPro" id="IPR016305">
    <property type="entry name" value="Mannose-6-P_Isomerase"/>
</dbReference>
<dbReference type="Gene3D" id="1.10.441.10">
    <property type="entry name" value="Phosphomannose Isomerase, domain 2"/>
    <property type="match status" value="1"/>
</dbReference>
<dbReference type="PANTHER" id="PTHR10309:SF0">
    <property type="entry name" value="MANNOSE-6-PHOSPHATE ISOMERASE"/>
    <property type="match status" value="1"/>
</dbReference>
<dbReference type="EMBL" id="JAAAIN010002525">
    <property type="protein sequence ID" value="KAG0292289.1"/>
    <property type="molecule type" value="Genomic_DNA"/>
</dbReference>
<dbReference type="Gene3D" id="2.60.120.10">
    <property type="entry name" value="Jelly Rolls"/>
    <property type="match status" value="1"/>
</dbReference>
<gene>
    <name evidence="2" type="primary">PMI1</name>
    <name evidence="2" type="ORF">BGZ97_005635</name>
</gene>
<dbReference type="PANTHER" id="PTHR10309">
    <property type="entry name" value="MANNOSE-6-PHOSPHATE ISOMERASE"/>
    <property type="match status" value="1"/>
</dbReference>
<feature type="domain" description="Phosphomannose isomerase type I C-terminal" evidence="1">
    <location>
        <begin position="49"/>
        <end position="93"/>
    </location>
</feature>
<sequence>MAASDNVVRAGLTPKFKDVEVLTEMLTYQSKAGSDQLLSGVLCTPTGHSLMYDPPIDEFSIILTTLDHAKEKERLRAAEGPSVVIVTKGHGVLRAEKNSGSEDEGVVEVVANEGNVFFVGANTPFSIEASSDDGVTIYTAFSVKPDKKDHFHH</sequence>
<proteinExistence type="predicted"/>
<evidence type="ECO:0000313" key="2">
    <source>
        <dbReference type="EMBL" id="KAG0292289.1"/>
    </source>
</evidence>
<dbReference type="Proteomes" id="UP000823405">
    <property type="component" value="Unassembled WGS sequence"/>
</dbReference>
<keyword evidence="3" id="KW-1185">Reference proteome</keyword>
<evidence type="ECO:0000259" key="1">
    <source>
        <dbReference type="Pfam" id="PF01238"/>
    </source>
</evidence>
<dbReference type="InterPro" id="IPR011051">
    <property type="entry name" value="RmlC_Cupin_sf"/>
</dbReference>
<name>A0A9P6UG61_9FUNG</name>
<organism evidence="2 3">
    <name type="scientific">Linnemannia gamsii</name>
    <dbReference type="NCBI Taxonomy" id="64522"/>
    <lineage>
        <taxon>Eukaryota</taxon>
        <taxon>Fungi</taxon>
        <taxon>Fungi incertae sedis</taxon>
        <taxon>Mucoromycota</taxon>
        <taxon>Mortierellomycotina</taxon>
        <taxon>Mortierellomycetes</taxon>
        <taxon>Mortierellales</taxon>
        <taxon>Mortierellaceae</taxon>
        <taxon>Linnemannia</taxon>
    </lineage>
</organism>
<evidence type="ECO:0000313" key="3">
    <source>
        <dbReference type="Proteomes" id="UP000823405"/>
    </source>
</evidence>
<dbReference type="InterPro" id="IPR014710">
    <property type="entry name" value="RmlC-like_jellyroll"/>
</dbReference>
<reference evidence="2" key="1">
    <citation type="journal article" date="2020" name="Fungal Divers.">
        <title>Resolving the Mortierellaceae phylogeny through synthesis of multi-gene phylogenetics and phylogenomics.</title>
        <authorList>
            <person name="Vandepol N."/>
            <person name="Liber J."/>
            <person name="Desiro A."/>
            <person name="Na H."/>
            <person name="Kennedy M."/>
            <person name="Barry K."/>
            <person name="Grigoriev I.V."/>
            <person name="Miller A.N."/>
            <person name="O'Donnell K."/>
            <person name="Stajich J.E."/>
            <person name="Bonito G."/>
        </authorList>
    </citation>
    <scope>NUCLEOTIDE SEQUENCE</scope>
    <source>
        <strain evidence="2">NVP60</strain>
    </source>
</reference>
<dbReference type="AlphaFoldDB" id="A0A9P6UG61"/>
<accession>A0A9P6UG61</accession>
<dbReference type="Pfam" id="PF01238">
    <property type="entry name" value="PMI_typeI_C"/>
    <property type="match status" value="1"/>
</dbReference>
<dbReference type="InterPro" id="IPR046456">
    <property type="entry name" value="PMI_typeI_C"/>
</dbReference>
<dbReference type="GO" id="GO:0004476">
    <property type="term" value="F:mannose-6-phosphate isomerase activity"/>
    <property type="evidence" value="ECO:0007669"/>
    <property type="project" value="InterPro"/>
</dbReference>
<comment type="caution">
    <text evidence="2">The sequence shown here is derived from an EMBL/GenBank/DDBJ whole genome shotgun (WGS) entry which is preliminary data.</text>
</comment>
<protein>
    <submittedName>
        <fullName evidence="2">Mannose-6-phosphate isomerase</fullName>
    </submittedName>
</protein>
<keyword evidence="2" id="KW-0413">Isomerase</keyword>
<dbReference type="GO" id="GO:0009298">
    <property type="term" value="P:GDP-mannose biosynthetic process"/>
    <property type="evidence" value="ECO:0007669"/>
    <property type="project" value="InterPro"/>
</dbReference>
<dbReference type="SUPFAM" id="SSF51182">
    <property type="entry name" value="RmlC-like cupins"/>
    <property type="match status" value="1"/>
</dbReference>
<dbReference type="GO" id="GO:0005829">
    <property type="term" value="C:cytosol"/>
    <property type="evidence" value="ECO:0007669"/>
    <property type="project" value="TreeGrafter"/>
</dbReference>
<dbReference type="OrthoDB" id="6605218at2759"/>